<gene>
    <name evidence="1" type="ORF">K505DRAFT_366974</name>
</gene>
<evidence type="ECO:0000313" key="1">
    <source>
        <dbReference type="EMBL" id="KAF2787867.1"/>
    </source>
</evidence>
<dbReference type="EMBL" id="MU002271">
    <property type="protein sequence ID" value="KAF2787867.1"/>
    <property type="molecule type" value="Genomic_DNA"/>
</dbReference>
<reference evidence="1" key="1">
    <citation type="journal article" date="2020" name="Stud. Mycol.">
        <title>101 Dothideomycetes genomes: a test case for predicting lifestyles and emergence of pathogens.</title>
        <authorList>
            <person name="Haridas S."/>
            <person name="Albert R."/>
            <person name="Binder M."/>
            <person name="Bloem J."/>
            <person name="Labutti K."/>
            <person name="Salamov A."/>
            <person name="Andreopoulos B."/>
            <person name="Baker S."/>
            <person name="Barry K."/>
            <person name="Bills G."/>
            <person name="Bluhm B."/>
            <person name="Cannon C."/>
            <person name="Castanera R."/>
            <person name="Culley D."/>
            <person name="Daum C."/>
            <person name="Ezra D."/>
            <person name="Gonzalez J."/>
            <person name="Henrissat B."/>
            <person name="Kuo A."/>
            <person name="Liang C."/>
            <person name="Lipzen A."/>
            <person name="Lutzoni F."/>
            <person name="Magnuson J."/>
            <person name="Mondo S."/>
            <person name="Nolan M."/>
            <person name="Ohm R."/>
            <person name="Pangilinan J."/>
            <person name="Park H.-J."/>
            <person name="Ramirez L."/>
            <person name="Alfaro M."/>
            <person name="Sun H."/>
            <person name="Tritt A."/>
            <person name="Yoshinaga Y."/>
            <person name="Zwiers L.-H."/>
            <person name="Turgeon B."/>
            <person name="Goodwin S."/>
            <person name="Spatafora J."/>
            <person name="Crous P."/>
            <person name="Grigoriev I."/>
        </authorList>
    </citation>
    <scope>NUCLEOTIDE SEQUENCE</scope>
    <source>
        <strain evidence="1">CBS 109.77</strain>
    </source>
</reference>
<organism evidence="1 2">
    <name type="scientific">Melanomma pulvis-pyrius CBS 109.77</name>
    <dbReference type="NCBI Taxonomy" id="1314802"/>
    <lineage>
        <taxon>Eukaryota</taxon>
        <taxon>Fungi</taxon>
        <taxon>Dikarya</taxon>
        <taxon>Ascomycota</taxon>
        <taxon>Pezizomycotina</taxon>
        <taxon>Dothideomycetes</taxon>
        <taxon>Pleosporomycetidae</taxon>
        <taxon>Pleosporales</taxon>
        <taxon>Melanommataceae</taxon>
        <taxon>Melanomma</taxon>
    </lineage>
</organism>
<keyword evidence="2" id="KW-1185">Reference proteome</keyword>
<dbReference type="Proteomes" id="UP000799757">
    <property type="component" value="Unassembled WGS sequence"/>
</dbReference>
<sequence>MDLIHGHMKAPFIPFTPQRHMKRRGISPNLAVDHIASSSTLACSSCNNATGGAHLTGYRPGAELCVVENGPFPQQKREDREANKSLSSDCVAARFQVERDASFQAEPVLHGGKYSKSSSLIGPYHAPYLDTYSANLMRSCQDPSATAALLRHCGQYRERMRLLPRPGDSGYVDGWAGLTGSHLSYSEISEAALRGDWRETVLHMSSAALIVTGWRSSAGDWLRGRP</sequence>
<evidence type="ECO:0000313" key="2">
    <source>
        <dbReference type="Proteomes" id="UP000799757"/>
    </source>
</evidence>
<name>A0A6A6WVV6_9PLEO</name>
<protein>
    <submittedName>
        <fullName evidence="1">Uncharacterized protein</fullName>
    </submittedName>
</protein>
<accession>A0A6A6WVV6</accession>
<proteinExistence type="predicted"/>
<dbReference type="AlphaFoldDB" id="A0A6A6WVV6"/>